<dbReference type="AlphaFoldDB" id="A0A1H7F6B4"/>
<dbReference type="GO" id="GO:0030170">
    <property type="term" value="F:pyridoxal phosphate binding"/>
    <property type="evidence" value="ECO:0007669"/>
    <property type="project" value="InterPro"/>
</dbReference>
<dbReference type="CDD" id="cd07377">
    <property type="entry name" value="WHTH_GntR"/>
    <property type="match status" value="1"/>
</dbReference>
<dbReference type="Pfam" id="PF00155">
    <property type="entry name" value="Aminotran_1_2"/>
    <property type="match status" value="1"/>
</dbReference>
<dbReference type="InterPro" id="IPR036388">
    <property type="entry name" value="WH-like_DNA-bd_sf"/>
</dbReference>
<dbReference type="GO" id="GO:0003700">
    <property type="term" value="F:DNA-binding transcription factor activity"/>
    <property type="evidence" value="ECO:0007669"/>
    <property type="project" value="InterPro"/>
</dbReference>
<dbReference type="SUPFAM" id="SSF53383">
    <property type="entry name" value="PLP-dependent transferases"/>
    <property type="match status" value="1"/>
</dbReference>
<evidence type="ECO:0000256" key="5">
    <source>
        <dbReference type="ARBA" id="ARBA00023163"/>
    </source>
</evidence>
<comment type="similarity">
    <text evidence="1">In the C-terminal section; belongs to the class-I pyridoxal-phosphate-dependent aminotransferase family.</text>
</comment>
<dbReference type="InterPro" id="IPR036390">
    <property type="entry name" value="WH_DNA-bd_sf"/>
</dbReference>
<evidence type="ECO:0000256" key="2">
    <source>
        <dbReference type="ARBA" id="ARBA00022898"/>
    </source>
</evidence>
<dbReference type="OrthoDB" id="9804020at2"/>
<dbReference type="InterPro" id="IPR004839">
    <property type="entry name" value="Aminotransferase_I/II_large"/>
</dbReference>
<dbReference type="InterPro" id="IPR015421">
    <property type="entry name" value="PyrdxlP-dep_Trfase_major"/>
</dbReference>
<keyword evidence="2" id="KW-0663">Pyridoxal phosphate</keyword>
<dbReference type="PANTHER" id="PTHR46577">
    <property type="entry name" value="HTH-TYPE TRANSCRIPTIONAL REGULATORY PROTEIN GABR"/>
    <property type="match status" value="1"/>
</dbReference>
<dbReference type="Proteomes" id="UP000199120">
    <property type="component" value="Unassembled WGS sequence"/>
</dbReference>
<dbReference type="InterPro" id="IPR015424">
    <property type="entry name" value="PyrdxlP-dep_Trfase"/>
</dbReference>
<keyword evidence="5" id="KW-0804">Transcription</keyword>
<evidence type="ECO:0000313" key="8">
    <source>
        <dbReference type="Proteomes" id="UP000199120"/>
    </source>
</evidence>
<dbReference type="InterPro" id="IPR051446">
    <property type="entry name" value="HTH_trans_reg/aminotransferase"/>
</dbReference>
<dbReference type="Gene3D" id="3.40.640.10">
    <property type="entry name" value="Type I PLP-dependent aspartate aminotransferase-like (Major domain)"/>
    <property type="match status" value="1"/>
</dbReference>
<dbReference type="EMBL" id="FOAJ01000001">
    <property type="protein sequence ID" value="SEK20927.1"/>
    <property type="molecule type" value="Genomic_DNA"/>
</dbReference>
<evidence type="ECO:0000256" key="3">
    <source>
        <dbReference type="ARBA" id="ARBA00023015"/>
    </source>
</evidence>
<accession>A0A1H7F6B4</accession>
<keyword evidence="3" id="KW-0805">Transcription regulation</keyword>
<dbReference type="SMART" id="SM00345">
    <property type="entry name" value="HTH_GNTR"/>
    <property type="match status" value="1"/>
</dbReference>
<dbReference type="CDD" id="cd00609">
    <property type="entry name" value="AAT_like"/>
    <property type="match status" value="1"/>
</dbReference>
<evidence type="ECO:0000256" key="4">
    <source>
        <dbReference type="ARBA" id="ARBA00023125"/>
    </source>
</evidence>
<gene>
    <name evidence="7" type="ORF">SAMN05192542_101164</name>
</gene>
<dbReference type="GO" id="GO:0003677">
    <property type="term" value="F:DNA binding"/>
    <property type="evidence" value="ECO:0007669"/>
    <property type="project" value="UniProtKB-KW"/>
</dbReference>
<evidence type="ECO:0000313" key="7">
    <source>
        <dbReference type="EMBL" id="SEK20927.1"/>
    </source>
</evidence>
<dbReference type="PROSITE" id="PS50949">
    <property type="entry name" value="HTH_GNTR"/>
    <property type="match status" value="1"/>
</dbReference>
<proteinExistence type="inferred from homology"/>
<dbReference type="STRING" id="416943.SAMN05445871_6102"/>
<reference evidence="8" key="1">
    <citation type="submission" date="2016-10" db="EMBL/GenBank/DDBJ databases">
        <authorList>
            <person name="Varghese N."/>
            <person name="Submissions S."/>
        </authorList>
    </citation>
    <scope>NUCLEOTIDE SEQUENCE [LARGE SCALE GENOMIC DNA]</scope>
    <source>
        <strain evidence="8">LMG 26416</strain>
    </source>
</reference>
<sequence length="499" mass="55435">MRGGEYELMWRQLLPARDGSPLQVQLRTALVNAMLDGRLPIGLRLPSGRELAQLARVSRNTVVLVYERLVADGYLEARPRAGYFVSNGVERAAVRSVPSYDAPDPPDWAARMQTSVAAHRALRWLDRPDGWRRFRYPFVFGQFDPKLFPLADWRECNRQALEVAAVEAWGHDGEGHDSPILIDQLIRRVLPRRGIAVTPDQILLTLGTQHGLYLLAELFAAPGTRLGIEDPGYMDARNIFMRRGADISPQPVDAHGLCVTDTLASCDYLYCTPSHQCPTGVTMSTDRRVALLAHAARHDQVIFEDDYDPETQYVGQPLPALKAIDKSGRVIYLSSLSKMLAPGLRMGYVVAPAEVIAKLRVLRRLMIRQAPGNNQHAAALFIQQGYYDRLLHQTREALAARAAVLTDALAKHLPEAAYGVPHGGSSVWLRLPGRIDTLALRAAAIAQGLWFDPGEPFFHEAMTEPWIRVGFSSIPLERIAPGIEVLARLVNAHARRGAR</sequence>
<name>A0A1H7F6B4_9BURK</name>
<evidence type="ECO:0000256" key="1">
    <source>
        <dbReference type="ARBA" id="ARBA00005384"/>
    </source>
</evidence>
<dbReference type="InterPro" id="IPR000524">
    <property type="entry name" value="Tscrpt_reg_HTH_GntR"/>
</dbReference>
<dbReference type="RefSeq" id="WP_090552773.1">
    <property type="nucleotide sequence ID" value="NZ_FNSR01000003.1"/>
</dbReference>
<dbReference type="Pfam" id="PF00392">
    <property type="entry name" value="GntR"/>
    <property type="match status" value="1"/>
</dbReference>
<dbReference type="SUPFAM" id="SSF46785">
    <property type="entry name" value="Winged helix' DNA-binding domain"/>
    <property type="match status" value="1"/>
</dbReference>
<dbReference type="Gene3D" id="1.10.10.10">
    <property type="entry name" value="Winged helix-like DNA-binding domain superfamily/Winged helix DNA-binding domain"/>
    <property type="match status" value="1"/>
</dbReference>
<keyword evidence="4" id="KW-0238">DNA-binding</keyword>
<feature type="domain" description="HTH gntR-type" evidence="6">
    <location>
        <begin position="20"/>
        <end position="88"/>
    </location>
</feature>
<dbReference type="PANTHER" id="PTHR46577:SF1">
    <property type="entry name" value="HTH-TYPE TRANSCRIPTIONAL REGULATORY PROTEIN GABR"/>
    <property type="match status" value="1"/>
</dbReference>
<protein>
    <submittedName>
        <fullName evidence="7">Transcriptional regulator, GntR family</fullName>
    </submittedName>
</protein>
<organism evidence="7 8">
    <name type="scientific">Paraburkholderia caballeronis</name>
    <dbReference type="NCBI Taxonomy" id="416943"/>
    <lineage>
        <taxon>Bacteria</taxon>
        <taxon>Pseudomonadati</taxon>
        <taxon>Pseudomonadota</taxon>
        <taxon>Betaproteobacteria</taxon>
        <taxon>Burkholderiales</taxon>
        <taxon>Burkholderiaceae</taxon>
        <taxon>Paraburkholderia</taxon>
    </lineage>
</organism>
<evidence type="ECO:0000259" key="6">
    <source>
        <dbReference type="PROSITE" id="PS50949"/>
    </source>
</evidence>
<keyword evidence="8" id="KW-1185">Reference proteome</keyword>